<dbReference type="PROSITE" id="PS50095">
    <property type="entry name" value="PLAT"/>
    <property type="match status" value="1"/>
</dbReference>
<dbReference type="PRINTS" id="PR01433">
    <property type="entry name" value="POLYCYSTIN2"/>
</dbReference>
<feature type="domain" description="PLAT" evidence="18">
    <location>
        <begin position="2538"/>
        <end position="2657"/>
    </location>
</feature>
<dbReference type="InterPro" id="IPR002859">
    <property type="entry name" value="PKD/REJ-like"/>
</dbReference>
<keyword evidence="8" id="KW-0969">Cilium</keyword>
<dbReference type="InterPro" id="IPR046791">
    <property type="entry name" value="Polycystin_dom"/>
</dbReference>
<feature type="transmembrane region" description="Helical" evidence="15">
    <location>
        <begin position="3245"/>
        <end position="3263"/>
    </location>
</feature>
<evidence type="ECO:0000313" key="20">
    <source>
        <dbReference type="Proteomes" id="UP000215902"/>
    </source>
</evidence>
<dbReference type="InterPro" id="IPR046338">
    <property type="entry name" value="GAIN_dom_sf"/>
</dbReference>
<dbReference type="STRING" id="282301.A0A267FSJ8"/>
<reference evidence="19 20" key="1">
    <citation type="submission" date="2017-06" db="EMBL/GenBank/DDBJ databases">
        <title>A platform for efficient transgenesis in Macrostomum lignano, a flatworm model organism for stem cell research.</title>
        <authorList>
            <person name="Berezikov E."/>
        </authorList>
    </citation>
    <scope>NUCLEOTIDE SEQUENCE [LARGE SCALE GENOMIC DNA]</scope>
    <source>
        <strain evidence="19">DV1</strain>
        <tissue evidence="19">Whole organism</tissue>
    </source>
</reference>
<feature type="transmembrane region" description="Helical" evidence="15">
    <location>
        <begin position="3376"/>
        <end position="3396"/>
    </location>
</feature>
<dbReference type="Pfam" id="PF01477">
    <property type="entry name" value="PLAT"/>
    <property type="match status" value="1"/>
</dbReference>
<dbReference type="PROSITE" id="PS50093">
    <property type="entry name" value="PKD"/>
    <property type="match status" value="2"/>
</dbReference>
<dbReference type="InterPro" id="IPR000601">
    <property type="entry name" value="PKD_dom"/>
</dbReference>
<dbReference type="Gene3D" id="2.60.220.50">
    <property type="match status" value="1"/>
</dbReference>
<dbReference type="EMBL" id="NIVC01000795">
    <property type="protein sequence ID" value="PAA76771.1"/>
    <property type="molecule type" value="Genomic_DNA"/>
</dbReference>
<dbReference type="Pfam" id="PF01825">
    <property type="entry name" value="GPS"/>
    <property type="match status" value="1"/>
</dbReference>
<comment type="similarity">
    <text evidence="3">Belongs to the polycystin family.</text>
</comment>
<sequence>MVTWPCRLSLSALLTIALCCCGIGAIRFEGCYLDSGQERVFLVSPGDYDPDLLATEVITCAASCKASSYRYTGIWQARFCFCAQNISSVASATFNRTEADAGSCTDAEHIAVYDIDSTDLADDLQILPPAQGTVVDAGSVNLTVDTSVFAATEYLVRMSYGDDASRWERIDYPQQQVNKSYIVPGVWNARANAYYQNSSLIGSSSLQLLVVEQTVIANITCPVVLLVTSPIQCTLSLISGTRVRASIDWGDGTQENFLLADSTWERAGTPVGQNNVDLASPTSDNVVLVDADFKYVGILQAFEFLGISGGSTVNLMIFRPMCPLGEQFCFGQYACSTDNLCASTVDCSSPVETLCPTTESCWASEGTCLKTRTKQNTTRGIASSYQVIAVYASVPVSAGYNLYRVPDEFTVFPGDRIGFYGTTIAARSASSAEGPDYHLQRPSAPAINDIFNAANANWNSTGVHHQVSALSKSLQTYTLERKYISTGNTTISVRLSSNPFGGPSVNLSRAVLLQEGINDTSFEPVLDVLSNEPCNLRLKPHTGLNVKYNWTFSDGGTDFTTVPFSSYAISGLGPASVNVTAYSTLDTRQGYLSFRLISRVNILHLIVDGQHFGNDSAVSISLNSGSDYLCTINASSGETQGPIAALSFRVSAQSSPALYFLKATCYNSLSSSSRTVPLYVEIPVTGFVVETNAAEVGVPFQLEMSIFNGTHPKFQASIAGENKTVVYNSAALRALAEASSLPTAGMFAVVCRTYNNVSDIVIALNVTAQHRISNASFRVQSSAIGVNSYGLFELTMSAGTGVQISVQFGDGNSYNYTTTDLEEWGGRNLSFNHTYTIGGSFTVTATLSNLIGNTTLTLSVSVLAPLGQYALIGPATSNLNNPVQFSFQVLSGSPPSSAKVTFSWGDGSPLETFDMLLTWTYNHTYAALGNYIISFNASNPIPTLAANSTSITIVDLIVNPRATFTPPVLAKGESASVKITIDGGSDVTCTLVPGDGGSPDVSVIPTSGQNTQRILTSTYNTNGTFIMNLTVCNAAMCFVFTHNLKVVNKLQSSTLGLTTNGNQTFGDPIIFTFTYSGTAADAPYGSVIELRDANGTAVSSTELDLPTTQVSVSPAQHGYVSYSFFVYNNGSNFTIQSPVIGSFLPISNLSLTLMYRSPGRDILNSGFGADRLTFPNKQELVALPSFFGTSEKHTFSISQIPALGEQSVATFQPNETIYLYLNSTGNYLVSLFTWNPISNATFSTNITVGGSMINGRVVDVQGVSRPGQTRSLSVVWDVLSEDTCVYVDLGIATELHLYGPAACLAICRPPDNKDYNHSSSLVSNNRIDFSVVYKKRGTYIVKVFTCNQFANDSFTATVAVSPSKCLPPHVTMADEPHMRVENPRKVLRSASVTVECIITELPCEATPQNRREWLIESLDETTRSVTGIVDVSSLPTFGNTILALPPRFLELGLYRVTARVVMNTTVTVEEFANYSSIYLLVGSSPLIVSLTPGGMIEVKRSVGRTICLEPKLNSFDPDVGSIDPNAQGIGSWVYHCWQKGEAEPDDSSRSPVQIPRNSSFNAINHTTGCFGSPPGFVQTGGSGGAFCFDGANLWANRTYIFKVQGFKAKRSSRSVLRIITTDLFPAIIDLRCRFPAECHRMSGSDLGYNMVNPTDTVQLTSSCQSSENASVCDSTAWSVEFLDSSNNWVVVDAQTMQAFVQGSSFREVSLSPDLFSNITSRRFRVCLKVGLGTVNEGEACSLLFTNLVPTTGACTCNSTSGVAAVTPFEISCSPFTDSDGIDSYQFILKVGANVTTNASTLIGFSDRPLYQGPFPYVASSVEVCVIATDSYGATTTACIATVSLSEPSGSYSASELQKIIRGSSSILKTVHKGNLKETSQLVQGLAAMIVSLSRNSISSLTGSESVTTAGSGYDEISLNGITLEKKLKSLSQKEKDAYERSRDERAQVLAMLSETFATMTCANYEQIRLVSNTIQVVSTDADDLSRTTQINCKNKLVEVADAVVGLSGSLSKERLTELSMPVLATLSQIITASNVHVSHGTLTDKRSSMATPFGDYDTDWESSRDGFANKPLSQASSAFVDETNGVVQTQVSTEVTSSCMSSITKLTKSMTSKLVMNDKPMNIKSSQLSLVLQKSEPASLSGSLVRTGRSRVTLPTNMCSVTGGPEGRCTGARSSVSLTAMATPTNPYVSAATNNGDCSVSTTSEVVTLNLSDENGTEISVTDTGSSFFDIFLRKDPTFEEPNYIDPNPMQPIPRIPEGIEIPGTADGPFGKNRIAEQKLILHEFQLTGSDQSVHFQLRFENFTLGVTPCRQFLVVGRLWKPPSLTDASEGFDWWGMIPSHTRFCNETPGPNDPDPFTFFVTNAEYKEAKARVKKSASDWDRSIDKLKFGVREMSQAEWNRYGPLTRPSIPYEYTNQFSIKYTVRIFSASCYAIKPGQPSWNTGGCTVGPLTTVRVTHCQCTHLTSFAGGWVESPNTIDWNYVFSNFDFTKNPTLFVTEIVIAVIFIAVFVWARRSDKKDLEKLGVAPLPDNNPDHKYLYEIVVSTGMRRGAGTDSNVFFILSGERDETDTRHLMDRSRKVLQRGCVDRFLLAVERPLGSLNFLRLWHDNSGEGSAASWYCNYVSIIDLQTRRRYHFVVNRWMAVEEDDGAVDRVVPVAGNQELGDFSYLFSMDTKKRLTDGHLWLSVMARPPESRFTRVERVACCLMLLFLSMVTTCMFYQREGPSKPAASDGLTIGPFLLTPRMIYVGVVTNLISFLPLFVVMELFRRSKLRVGYINQLKKAINDHFDGADWGKESQQGDRAEYAESPAAAVNPPASVRQVDVEEKKLPKQVRFPWWVRIISWSILVIGTAVSALFTTFYGIQFGDETCKKWISSLFISFFSSVMLSQPLKVLMMTAFMALLCKKNSVDEEEFLDDEEEVLNELGQRNGLQMDEEWLHEDDLEGQRGQCRSGIQPPSGELLERARERRLKEKKMFDILREISFYMLFYFLLLFVTFAFRDPNAYVLKEQMERLLLPDLGMTSGEGIPGISTEEEFWNWMQTKFMPGIRAGPWYNNDPPLLQRGFTGDRVARLVGYAIMRQKRVRMDTCSVLPSVRYLVGHCVESYSFSAEEKSDFSPKWQAYDPNKTSSKPQYEAFKFTSGSALKNMGPYMARQYTYASGGYVFQFRGSLSAMQANINELKTLQWLDRQTRAVFIDLAFYNPNVNLFGIGTIVFELSGTGGMVGIYRFQAANLLSFLGSGLKSFEIACQVLFCLMLLGMIIKELRNIYKQRKAYFWSIWNLAELFILFGSVLSIAAYAYVIYETSKLTEEFSKYGGNVYLNFQYVAFWNEYLTYFTAFIVFVSTLKFIRLLRFNKRMGMMGDVVRIAAKDIRQFFIMFFIMFCAFVQTFHLIFLQRLYGYSTFLYTMEQLMQIALGKFKFLELYESEPILGPLIFAMYAIFVIFILLNMFVSILNEAFAKVKDDVEKQENEHEMVDFMVQKAMMFVGLGQSRAARAYFGHNLASTDYRNQSLDEQLNVTLPSRVDKLLAFINKTYLRGGPKAKPYKVEAPELEEPQQKVKVAAE</sequence>
<dbReference type="InterPro" id="IPR001024">
    <property type="entry name" value="PLAT/LH2_dom"/>
</dbReference>
<keyword evidence="9 15" id="KW-0472">Membrane</keyword>
<accession>A0A267FSJ8</accession>
<evidence type="ECO:0000256" key="1">
    <source>
        <dbReference type="ARBA" id="ARBA00004138"/>
    </source>
</evidence>
<dbReference type="InterPro" id="IPR035986">
    <property type="entry name" value="PKD_dom_sf"/>
</dbReference>
<dbReference type="GO" id="GO:0050982">
    <property type="term" value="P:detection of mechanical stimulus"/>
    <property type="evidence" value="ECO:0007669"/>
    <property type="project" value="TreeGrafter"/>
</dbReference>
<dbReference type="Proteomes" id="UP000215902">
    <property type="component" value="Unassembled WGS sequence"/>
</dbReference>
<keyword evidence="7 15" id="KW-1133">Transmembrane helix</keyword>
<evidence type="ECO:0000256" key="12">
    <source>
        <dbReference type="PIRSR" id="PIRSR603915-2"/>
    </source>
</evidence>
<evidence type="ECO:0000256" key="2">
    <source>
        <dbReference type="ARBA" id="ARBA00004651"/>
    </source>
</evidence>
<feature type="transmembrane region" description="Helical" evidence="15">
    <location>
        <begin position="2979"/>
        <end position="3000"/>
    </location>
</feature>
<evidence type="ECO:0000256" key="10">
    <source>
        <dbReference type="ARBA" id="ARBA00023180"/>
    </source>
</evidence>
<dbReference type="OrthoDB" id="444119at2759"/>
<evidence type="ECO:0008006" key="21">
    <source>
        <dbReference type="Google" id="ProtNLM"/>
    </source>
</evidence>
<keyword evidence="20" id="KW-1185">Reference proteome</keyword>
<evidence type="ECO:0000256" key="5">
    <source>
        <dbReference type="ARBA" id="ARBA00022692"/>
    </source>
</evidence>
<feature type="transmembrane region" description="Helical" evidence="15">
    <location>
        <begin position="3431"/>
        <end position="3453"/>
    </location>
</feature>
<feature type="domain" description="PKD" evidence="17">
    <location>
        <begin position="891"/>
        <end position="953"/>
    </location>
</feature>
<dbReference type="InterPro" id="IPR042060">
    <property type="entry name" value="PLAT_polycystin1"/>
</dbReference>
<feature type="disulfide bond" evidence="12">
    <location>
        <begin position="3090"/>
        <end position="3103"/>
    </location>
</feature>
<dbReference type="SUPFAM" id="SSF49723">
    <property type="entry name" value="Lipase/lipooxygenase domain (PLAT/LH2 domain)"/>
    <property type="match status" value="1"/>
</dbReference>
<feature type="transmembrane region" description="Helical" evidence="15">
    <location>
        <begin position="3275"/>
        <end position="3304"/>
    </location>
</feature>
<evidence type="ECO:0000256" key="14">
    <source>
        <dbReference type="SAM" id="MobiDB-lite"/>
    </source>
</evidence>
<dbReference type="Pfam" id="PF02010">
    <property type="entry name" value="REJ"/>
    <property type="match status" value="1"/>
</dbReference>
<evidence type="ECO:0000256" key="7">
    <source>
        <dbReference type="ARBA" id="ARBA00022989"/>
    </source>
</evidence>
<feature type="chain" id="PRO_5012040437" description="PKD domain-containing protein" evidence="16">
    <location>
        <begin position="26"/>
        <end position="3566"/>
    </location>
</feature>
<dbReference type="CDD" id="cd01752">
    <property type="entry name" value="PLAT_polycystin"/>
    <property type="match status" value="1"/>
</dbReference>
<gene>
    <name evidence="19" type="ORF">BOX15_Mlig023848g1</name>
</gene>
<dbReference type="SMART" id="SM00308">
    <property type="entry name" value="LH2"/>
    <property type="match status" value="1"/>
</dbReference>
<dbReference type="InterPro" id="IPR013122">
    <property type="entry name" value="PKD1_2_channel"/>
</dbReference>
<dbReference type="Gene3D" id="2.60.40.10">
    <property type="entry name" value="Immunoglobulins"/>
    <property type="match status" value="1"/>
</dbReference>
<feature type="transmembrane region" description="Helical" evidence="15">
    <location>
        <begin position="2703"/>
        <end position="2722"/>
    </location>
</feature>
<feature type="transmembrane region" description="Helical" evidence="15">
    <location>
        <begin position="3333"/>
        <end position="3355"/>
    </location>
</feature>
<feature type="transmembrane region" description="Helical" evidence="15">
    <location>
        <begin position="2874"/>
        <end position="2892"/>
    </location>
</feature>
<organism evidence="19 20">
    <name type="scientific">Macrostomum lignano</name>
    <dbReference type="NCBI Taxonomy" id="282301"/>
    <lineage>
        <taxon>Eukaryota</taxon>
        <taxon>Metazoa</taxon>
        <taxon>Spiralia</taxon>
        <taxon>Lophotrochozoa</taxon>
        <taxon>Platyhelminthes</taxon>
        <taxon>Rhabditophora</taxon>
        <taxon>Macrostomorpha</taxon>
        <taxon>Macrostomida</taxon>
        <taxon>Macrostomidae</taxon>
        <taxon>Macrostomum</taxon>
    </lineage>
</organism>
<keyword evidence="10" id="KW-0325">Glycoprotein</keyword>
<evidence type="ECO:0000256" key="11">
    <source>
        <dbReference type="ARBA" id="ARBA00023273"/>
    </source>
</evidence>
<dbReference type="PANTHER" id="PTHR10877:SF194">
    <property type="entry name" value="LOCATION OF VULVA DEFECTIVE 1"/>
    <property type="match status" value="1"/>
</dbReference>
<dbReference type="InterPro" id="IPR003915">
    <property type="entry name" value="PKD_2"/>
</dbReference>
<name>A0A267FSJ8_9PLAT</name>
<feature type="domain" description="PKD" evidence="17">
    <location>
        <begin position="797"/>
        <end position="869"/>
    </location>
</feature>
<dbReference type="GO" id="GO:0005886">
    <property type="term" value="C:plasma membrane"/>
    <property type="evidence" value="ECO:0007669"/>
    <property type="project" value="UniProtKB-SubCell"/>
</dbReference>
<evidence type="ECO:0000256" key="8">
    <source>
        <dbReference type="ARBA" id="ARBA00023069"/>
    </source>
</evidence>
<keyword evidence="6 16" id="KW-0732">Signal</keyword>
<dbReference type="FunFam" id="1.10.287.70:FF:000086">
    <property type="entry name" value="Polycystic kidney disease 2"/>
    <property type="match status" value="1"/>
</dbReference>
<evidence type="ECO:0000256" key="15">
    <source>
        <dbReference type="SAM" id="Phobius"/>
    </source>
</evidence>
<feature type="signal peptide" evidence="16">
    <location>
        <begin position="1"/>
        <end position="25"/>
    </location>
</feature>
<evidence type="ECO:0000256" key="16">
    <source>
        <dbReference type="SAM" id="SignalP"/>
    </source>
</evidence>
<dbReference type="InterPro" id="IPR000203">
    <property type="entry name" value="GPS"/>
</dbReference>
<feature type="transmembrane region" description="Helical" evidence="15">
    <location>
        <begin position="2495"/>
        <end position="2513"/>
    </location>
</feature>
<comment type="subcellular location">
    <subcellularLocation>
        <location evidence="2">Cell membrane</location>
        <topology evidence="2">Multi-pass membrane protein</topology>
    </subcellularLocation>
    <subcellularLocation>
        <location evidence="1">Cell projection</location>
        <location evidence="1">Cilium</location>
    </subcellularLocation>
</comment>
<evidence type="ECO:0000259" key="18">
    <source>
        <dbReference type="PROSITE" id="PS50095"/>
    </source>
</evidence>
<feature type="compositionally biased region" description="Basic and acidic residues" evidence="14">
    <location>
        <begin position="3547"/>
        <end position="3566"/>
    </location>
</feature>
<dbReference type="SUPFAM" id="SSF49299">
    <property type="entry name" value="PKD domain"/>
    <property type="match status" value="2"/>
</dbReference>
<keyword evidence="11" id="KW-0966">Cell projection</keyword>
<protein>
    <recommendedName>
        <fullName evidence="21">PKD domain-containing protein</fullName>
    </recommendedName>
</protein>
<dbReference type="GO" id="GO:0005929">
    <property type="term" value="C:cilium"/>
    <property type="evidence" value="ECO:0007669"/>
    <property type="project" value="UniProtKB-SubCell"/>
</dbReference>
<evidence type="ECO:0000256" key="6">
    <source>
        <dbReference type="ARBA" id="ARBA00022729"/>
    </source>
</evidence>
<dbReference type="InterPro" id="IPR022409">
    <property type="entry name" value="PKD/Chitinase_dom"/>
</dbReference>
<dbReference type="PANTHER" id="PTHR10877">
    <property type="entry name" value="POLYCYSTIN FAMILY MEMBER"/>
    <property type="match status" value="1"/>
</dbReference>
<evidence type="ECO:0000259" key="17">
    <source>
        <dbReference type="PROSITE" id="PS50093"/>
    </source>
</evidence>
<evidence type="ECO:0000256" key="9">
    <source>
        <dbReference type="ARBA" id="ARBA00023136"/>
    </source>
</evidence>
<evidence type="ECO:0000256" key="4">
    <source>
        <dbReference type="ARBA" id="ARBA00022475"/>
    </source>
</evidence>
<dbReference type="InterPro" id="IPR036392">
    <property type="entry name" value="PLAT/LH2_dom_sf"/>
</dbReference>
<dbReference type="FunFam" id="2.60.60.20:FF:000022">
    <property type="entry name" value="Uncharacterized protein"/>
    <property type="match status" value="1"/>
</dbReference>
<feature type="transmembrane region" description="Helical" evidence="15">
    <location>
        <begin position="2838"/>
        <end position="2862"/>
    </location>
</feature>
<evidence type="ECO:0000313" key="19">
    <source>
        <dbReference type="EMBL" id="PAA76771.1"/>
    </source>
</evidence>
<evidence type="ECO:0000256" key="3">
    <source>
        <dbReference type="ARBA" id="ARBA00007200"/>
    </source>
</evidence>
<dbReference type="InterPro" id="IPR013783">
    <property type="entry name" value="Ig-like_fold"/>
</dbReference>
<dbReference type="Pfam" id="PF20519">
    <property type="entry name" value="Polycystin_dom"/>
    <property type="match status" value="1"/>
</dbReference>
<dbReference type="SMART" id="SM00089">
    <property type="entry name" value="PKD"/>
    <property type="match status" value="4"/>
</dbReference>
<dbReference type="SMART" id="SM00303">
    <property type="entry name" value="GPS"/>
    <property type="match status" value="1"/>
</dbReference>
<comment type="caution">
    <text evidence="13">Lacks conserved residue(s) required for the propagation of feature annotation.</text>
</comment>
<proteinExistence type="inferred from homology"/>
<comment type="caution">
    <text evidence="19">The sequence shown here is derived from an EMBL/GenBank/DDBJ whole genome shotgun (WGS) entry which is preliminary data.</text>
</comment>
<evidence type="ECO:0000256" key="13">
    <source>
        <dbReference type="PROSITE-ProRule" id="PRU00152"/>
    </source>
</evidence>
<dbReference type="Pfam" id="PF00801">
    <property type="entry name" value="PKD"/>
    <property type="match status" value="1"/>
</dbReference>
<dbReference type="InterPro" id="IPR051223">
    <property type="entry name" value="Polycystin"/>
</dbReference>
<dbReference type="Pfam" id="PF08016">
    <property type="entry name" value="PKD_channel"/>
    <property type="match status" value="1"/>
</dbReference>
<feature type="transmembrane region" description="Helical" evidence="15">
    <location>
        <begin position="2742"/>
        <end position="2764"/>
    </location>
</feature>
<dbReference type="CDD" id="cd00146">
    <property type="entry name" value="PKD"/>
    <property type="match status" value="1"/>
</dbReference>
<dbReference type="GO" id="GO:0005509">
    <property type="term" value="F:calcium ion binding"/>
    <property type="evidence" value="ECO:0007669"/>
    <property type="project" value="InterPro"/>
</dbReference>
<keyword evidence="4" id="KW-1003">Cell membrane</keyword>
<keyword evidence="5 15" id="KW-0812">Transmembrane</keyword>
<dbReference type="GO" id="GO:0005262">
    <property type="term" value="F:calcium channel activity"/>
    <property type="evidence" value="ECO:0007669"/>
    <property type="project" value="TreeGrafter"/>
</dbReference>
<dbReference type="Gene3D" id="2.60.60.20">
    <property type="entry name" value="PLAT/LH2 domain"/>
    <property type="match status" value="1"/>
</dbReference>
<feature type="region of interest" description="Disordered" evidence="14">
    <location>
        <begin position="3541"/>
        <end position="3566"/>
    </location>
</feature>